<accession>C2FS20</accession>
<reference evidence="3 4" key="1">
    <citation type="submission" date="2009-01" db="EMBL/GenBank/DDBJ databases">
        <authorList>
            <person name="Qin X."/>
            <person name="Bachman B."/>
            <person name="Battles P."/>
            <person name="Bell A."/>
            <person name="Bess C."/>
            <person name="Bickham C."/>
            <person name="Chaboub L."/>
            <person name="Chen D."/>
            <person name="Coyle M."/>
            <person name="Deiros D.R."/>
            <person name="Dinh H."/>
            <person name="Forbes L."/>
            <person name="Fowler G."/>
            <person name="Francisco L."/>
            <person name="Fu Q."/>
            <person name="Gubbala S."/>
            <person name="Hale W."/>
            <person name="Han Y."/>
            <person name="Hemphill L."/>
            <person name="Highlander S.K."/>
            <person name="Hirani K."/>
            <person name="Hogues M."/>
            <person name="Jackson L."/>
            <person name="Jakkamsetti A."/>
            <person name="Javaid M."/>
            <person name="Jiang H."/>
            <person name="Korchina V."/>
            <person name="Kovar C."/>
            <person name="Lara F."/>
            <person name="Lee S."/>
            <person name="Mata R."/>
            <person name="Mathew T."/>
            <person name="Moen C."/>
            <person name="Morales K."/>
            <person name="Munidasa M."/>
            <person name="Nazareth L."/>
            <person name="Ngo R."/>
            <person name="Nguyen L."/>
            <person name="Okwuonu G."/>
            <person name="Ongeri F."/>
            <person name="Patil S."/>
            <person name="Petrosino J."/>
            <person name="Pham C."/>
            <person name="Pham P."/>
            <person name="Pu L.-L."/>
            <person name="Puazo M."/>
            <person name="Raj R."/>
            <person name="Reid J."/>
            <person name="Rouhana J."/>
            <person name="Saada N."/>
            <person name="Shang Y."/>
            <person name="Simmons D."/>
            <person name="Thornton R."/>
            <person name="Warren J."/>
            <person name="Weissenberger G."/>
            <person name="Zhang J."/>
            <person name="Zhang L."/>
            <person name="Zhou C."/>
            <person name="Zhu D."/>
            <person name="Muzny D."/>
            <person name="Worley K."/>
            <person name="Gibbs R."/>
        </authorList>
    </citation>
    <scope>NUCLEOTIDE SEQUENCE [LARGE SCALE GENOMIC DNA]</scope>
    <source>
        <strain evidence="3 4">ATCC 33300</strain>
    </source>
</reference>
<dbReference type="AlphaFoldDB" id="C2FS20"/>
<proteinExistence type="predicted"/>
<gene>
    <name evidence="3" type="ORF">HMPREF0765_0126</name>
</gene>
<sequence length="244" mass="27256">MYFINKHLLFITLLFIVFQSCSNSNSTSKSLTDAEQKAGWQFLFNGENTEGWHIFNSAAKDSKWIVNNGVLACSPHKKDGIFGDLTTDKSYKNFELAFDWSIAKGGNSGVFINVQEAPKYSATFATGVEMQLLDNANAEPRHQKDSTHWAGCIYDVSCIGNQSKPKPFGEWNSSRIVQKDGKVSFYLNGVLTAEEDLSGPAWKAKVQQSNLKVHPDFAKTTEGKIAFQNHTDSVAFRNIKIREI</sequence>
<feature type="chain" id="PRO_5002912141" description="3-keto-alpha-glucoside-1,2-lyase/3-keto-2-hydroxy-glucal hydratase domain-containing protein" evidence="1">
    <location>
        <begin position="23"/>
        <end position="244"/>
    </location>
</feature>
<dbReference type="InterPro" id="IPR010496">
    <property type="entry name" value="AL/BT2_dom"/>
</dbReference>
<dbReference type="Pfam" id="PF06439">
    <property type="entry name" value="3keto-disac_hyd"/>
    <property type="match status" value="1"/>
</dbReference>
<evidence type="ECO:0000313" key="3">
    <source>
        <dbReference type="EMBL" id="EEI94385.1"/>
    </source>
</evidence>
<dbReference type="Proteomes" id="UP000006241">
    <property type="component" value="Unassembled WGS sequence"/>
</dbReference>
<dbReference type="Gene3D" id="2.60.120.560">
    <property type="entry name" value="Exo-inulinase, domain 1"/>
    <property type="match status" value="1"/>
</dbReference>
<dbReference type="RefSeq" id="WP_003012846.1">
    <property type="nucleotide sequence ID" value="NZ_GG668638.1"/>
</dbReference>
<keyword evidence="1" id="KW-0732">Signal</keyword>
<name>C2FS20_SPHSI</name>
<evidence type="ECO:0000256" key="1">
    <source>
        <dbReference type="SAM" id="SignalP"/>
    </source>
</evidence>
<comment type="caution">
    <text evidence="3">The sequence shown here is derived from an EMBL/GenBank/DDBJ whole genome shotgun (WGS) entry which is preliminary data.</text>
</comment>
<dbReference type="HOGENOM" id="CLU_073042_0_0_10"/>
<dbReference type="PROSITE" id="PS51257">
    <property type="entry name" value="PROKAR_LIPOPROTEIN"/>
    <property type="match status" value="1"/>
</dbReference>
<evidence type="ECO:0000259" key="2">
    <source>
        <dbReference type="Pfam" id="PF06439"/>
    </source>
</evidence>
<dbReference type="GO" id="GO:0016787">
    <property type="term" value="F:hydrolase activity"/>
    <property type="evidence" value="ECO:0007669"/>
    <property type="project" value="InterPro"/>
</dbReference>
<organism evidence="3 4">
    <name type="scientific">Sphingobacterium spiritivorum ATCC 33300</name>
    <dbReference type="NCBI Taxonomy" id="525372"/>
    <lineage>
        <taxon>Bacteria</taxon>
        <taxon>Pseudomonadati</taxon>
        <taxon>Bacteroidota</taxon>
        <taxon>Sphingobacteriia</taxon>
        <taxon>Sphingobacteriales</taxon>
        <taxon>Sphingobacteriaceae</taxon>
        <taxon>Sphingobacterium</taxon>
    </lineage>
</organism>
<feature type="domain" description="3-keto-alpha-glucoside-1,2-lyase/3-keto-2-hydroxy-glucal hydratase" evidence="2">
    <location>
        <begin position="39"/>
        <end position="242"/>
    </location>
</feature>
<protein>
    <recommendedName>
        <fullName evidence="2">3-keto-alpha-glucoside-1,2-lyase/3-keto-2-hydroxy-glucal hydratase domain-containing protein</fullName>
    </recommendedName>
</protein>
<evidence type="ECO:0000313" key="4">
    <source>
        <dbReference type="Proteomes" id="UP000006241"/>
    </source>
</evidence>
<feature type="signal peptide" evidence="1">
    <location>
        <begin position="1"/>
        <end position="22"/>
    </location>
</feature>
<dbReference type="EMBL" id="ACHB01000002">
    <property type="protein sequence ID" value="EEI94385.1"/>
    <property type="molecule type" value="Genomic_DNA"/>
</dbReference>